<comment type="caution">
    <text evidence="2">The sequence shown here is derived from an EMBL/GenBank/DDBJ whole genome shotgun (WGS) entry which is preliminary data.</text>
</comment>
<organism evidence="2 3">
    <name type="scientific">Mycena chlorophos</name>
    <name type="common">Agaric fungus</name>
    <name type="synonym">Agaricus chlorophos</name>
    <dbReference type="NCBI Taxonomy" id="658473"/>
    <lineage>
        <taxon>Eukaryota</taxon>
        <taxon>Fungi</taxon>
        <taxon>Dikarya</taxon>
        <taxon>Basidiomycota</taxon>
        <taxon>Agaricomycotina</taxon>
        <taxon>Agaricomycetes</taxon>
        <taxon>Agaricomycetidae</taxon>
        <taxon>Agaricales</taxon>
        <taxon>Marasmiineae</taxon>
        <taxon>Mycenaceae</taxon>
        <taxon>Mycena</taxon>
    </lineage>
</organism>
<evidence type="ECO:0000313" key="2">
    <source>
        <dbReference type="EMBL" id="KAF7296489.1"/>
    </source>
</evidence>
<dbReference type="AlphaFoldDB" id="A0A8H6VWE7"/>
<keyword evidence="3" id="KW-1185">Reference proteome</keyword>
<gene>
    <name evidence="2" type="ORF">HMN09_01055600</name>
</gene>
<protein>
    <submittedName>
        <fullName evidence="2">Uncharacterized protein</fullName>
    </submittedName>
</protein>
<dbReference type="Proteomes" id="UP000613580">
    <property type="component" value="Unassembled WGS sequence"/>
</dbReference>
<evidence type="ECO:0000256" key="1">
    <source>
        <dbReference type="SAM" id="MobiDB-lite"/>
    </source>
</evidence>
<name>A0A8H6VWE7_MYCCL</name>
<sequence>MYASKSEAGENGDGKDLSPHMAPSATLDLDTTPHDVPLPIPATYDLHNAPAATIRLCRATAAFSTLFALTCSSLPVPSLVVVR</sequence>
<proteinExistence type="predicted"/>
<dbReference type="EMBL" id="JACAZE010000016">
    <property type="protein sequence ID" value="KAF7296489.1"/>
    <property type="molecule type" value="Genomic_DNA"/>
</dbReference>
<evidence type="ECO:0000313" key="3">
    <source>
        <dbReference type="Proteomes" id="UP000613580"/>
    </source>
</evidence>
<accession>A0A8H6VWE7</accession>
<feature type="region of interest" description="Disordered" evidence="1">
    <location>
        <begin position="1"/>
        <end position="34"/>
    </location>
</feature>
<reference evidence="2" key="1">
    <citation type="submission" date="2020-05" db="EMBL/GenBank/DDBJ databases">
        <title>Mycena genomes resolve the evolution of fungal bioluminescence.</title>
        <authorList>
            <person name="Tsai I.J."/>
        </authorList>
    </citation>
    <scope>NUCLEOTIDE SEQUENCE</scope>
    <source>
        <strain evidence="2">110903Hualien_Pintung</strain>
    </source>
</reference>